<name>A0A315ZWM2_9FIRM</name>
<accession>A0A315ZWM2</accession>
<feature type="transmembrane region" description="Helical" evidence="1">
    <location>
        <begin position="109"/>
        <end position="128"/>
    </location>
</feature>
<dbReference type="OrthoDB" id="1654383at2"/>
<dbReference type="Proteomes" id="UP000254051">
    <property type="component" value="Unassembled WGS sequence"/>
</dbReference>
<organism evidence="2 3">
    <name type="scientific">Faecalicatena contorta</name>
    <dbReference type="NCBI Taxonomy" id="39482"/>
    <lineage>
        <taxon>Bacteria</taxon>
        <taxon>Bacillati</taxon>
        <taxon>Bacillota</taxon>
        <taxon>Clostridia</taxon>
        <taxon>Lachnospirales</taxon>
        <taxon>Lachnospiraceae</taxon>
        <taxon>Faecalicatena</taxon>
    </lineage>
</organism>
<keyword evidence="3" id="KW-1185">Reference proteome</keyword>
<reference evidence="3" key="1">
    <citation type="submission" date="2017-07" db="EMBL/GenBank/DDBJ databases">
        <authorList>
            <person name="Varghese N."/>
            <person name="Submissions S."/>
        </authorList>
    </citation>
    <scope>NUCLEOTIDE SEQUENCE [LARGE SCALE GENOMIC DNA]</scope>
    <source>
        <strain evidence="3">NLAE-zl-C134</strain>
    </source>
</reference>
<evidence type="ECO:0000256" key="1">
    <source>
        <dbReference type="SAM" id="Phobius"/>
    </source>
</evidence>
<evidence type="ECO:0000313" key="3">
    <source>
        <dbReference type="Proteomes" id="UP000254051"/>
    </source>
</evidence>
<keyword evidence="1" id="KW-1133">Transmembrane helix</keyword>
<feature type="transmembrane region" description="Helical" evidence="1">
    <location>
        <begin position="12"/>
        <end position="33"/>
    </location>
</feature>
<proteinExistence type="predicted"/>
<gene>
    <name evidence="2" type="ORF">SAMN05216529_105137</name>
</gene>
<dbReference type="RefSeq" id="WP_109710798.1">
    <property type="nucleotide sequence ID" value="NZ_QGDS01000005.1"/>
</dbReference>
<dbReference type="AlphaFoldDB" id="A0A315ZWM2"/>
<feature type="transmembrane region" description="Helical" evidence="1">
    <location>
        <begin position="45"/>
        <end position="63"/>
    </location>
</feature>
<feature type="transmembrane region" description="Helical" evidence="1">
    <location>
        <begin position="75"/>
        <end position="97"/>
    </location>
</feature>
<protein>
    <submittedName>
        <fullName evidence="2">Integral membrane protein (Intg_mem_TP0381)</fullName>
    </submittedName>
</protein>
<sequence length="230" mass="26872">MKEHTVNTSYKFNRFFFVCGILMSISEIWKQWYLTFRLNEGSYQWWFFPFQLCSISMYVLLVLPWSKNLRIRNALLTFLMCYGLLGGIAVFADTSGLYYPALCLTIHSYLWHVMLIIIGITAGAAYILESKDNFFHYRKIGDSTLLYLLCCLIAAFINHLFGTRGTINMFYINPYYEMQQIGFSSLVKYLGNIPAIFTYILATIFGACLLFCVWTLVVYYYRKCKKDSAK</sequence>
<feature type="transmembrane region" description="Helical" evidence="1">
    <location>
        <begin position="196"/>
        <end position="221"/>
    </location>
</feature>
<evidence type="ECO:0000313" key="2">
    <source>
        <dbReference type="EMBL" id="SUQ14162.1"/>
    </source>
</evidence>
<feature type="transmembrane region" description="Helical" evidence="1">
    <location>
        <begin position="140"/>
        <end position="161"/>
    </location>
</feature>
<dbReference type="EMBL" id="UHJJ01000005">
    <property type="protein sequence ID" value="SUQ14162.1"/>
    <property type="molecule type" value="Genomic_DNA"/>
</dbReference>
<keyword evidence="1" id="KW-0472">Membrane</keyword>
<keyword evidence="1" id="KW-0812">Transmembrane</keyword>